<dbReference type="SMART" id="SM00448">
    <property type="entry name" value="REC"/>
    <property type="match status" value="1"/>
</dbReference>
<dbReference type="GO" id="GO:0016301">
    <property type="term" value="F:kinase activity"/>
    <property type="evidence" value="ECO:0007669"/>
    <property type="project" value="UniProtKB-KW"/>
</dbReference>
<dbReference type="Gene3D" id="3.40.50.2300">
    <property type="match status" value="1"/>
</dbReference>
<dbReference type="InterPro" id="IPR001789">
    <property type="entry name" value="Sig_transdc_resp-reg_receiver"/>
</dbReference>
<dbReference type="GO" id="GO:0000160">
    <property type="term" value="P:phosphorelay signal transduction system"/>
    <property type="evidence" value="ECO:0007669"/>
    <property type="project" value="InterPro"/>
</dbReference>
<evidence type="ECO:0000256" key="5">
    <source>
        <dbReference type="SAM" id="Phobius"/>
    </source>
</evidence>
<gene>
    <name evidence="7" type="ORF">CHUV0807_1542</name>
</gene>
<dbReference type="InterPro" id="IPR011006">
    <property type="entry name" value="CheY-like_superfamily"/>
</dbReference>
<dbReference type="PANTHER" id="PTHR44591">
    <property type="entry name" value="STRESS RESPONSE REGULATOR PROTEIN 1"/>
    <property type="match status" value="1"/>
</dbReference>
<protein>
    <submittedName>
        <fullName evidence="7">Multi-sensor hybrid histidine kinase</fullName>
    </submittedName>
</protein>
<evidence type="ECO:0000313" key="7">
    <source>
        <dbReference type="EMBL" id="SAY97846.1"/>
    </source>
</evidence>
<dbReference type="Proteomes" id="UP000190837">
    <property type="component" value="Unassembled WGS sequence"/>
</dbReference>
<dbReference type="EMBL" id="FKLO01000050">
    <property type="protein sequence ID" value="SAY97846.1"/>
    <property type="molecule type" value="Genomic_DNA"/>
</dbReference>
<sequence length="277" mass="30139">MLKTALIVDDSRLARLTLKRLLAKYDIEVAEAESVVDGENWIARHTLPDIVFMDIMMPDIDGYEGLARLRADPDTHDLPVIMYSGDISEEARQRARDAGATGYLPKPADASRLDHLLSALRDRVRVAPAPQPVHQPAPAPQPVAPPPVAPVSRPSAIDDGEFGVVTPSYVAPAAVPPAPQAQIPLAVTYVDTTEITRRIDALERQLSSAQERAQRAAEEGKAGMSSEIERHRKEVQHLQHRLAESDRRATISIVIGAVALLIALVAIVWQLLPSLGL</sequence>
<feature type="domain" description="Response regulatory" evidence="6">
    <location>
        <begin position="4"/>
        <end position="121"/>
    </location>
</feature>
<keyword evidence="5" id="KW-0812">Transmembrane</keyword>
<feature type="region of interest" description="Disordered" evidence="4">
    <location>
        <begin position="130"/>
        <end position="155"/>
    </location>
</feature>
<keyword evidence="5" id="KW-0472">Membrane</keyword>
<dbReference type="PROSITE" id="PS50110">
    <property type="entry name" value="RESPONSE_REGULATORY"/>
    <property type="match status" value="1"/>
</dbReference>
<keyword evidence="1 2" id="KW-0597">Phosphoprotein</keyword>
<dbReference type="SUPFAM" id="SSF52172">
    <property type="entry name" value="CheY-like"/>
    <property type="match status" value="1"/>
</dbReference>
<evidence type="ECO:0000259" key="6">
    <source>
        <dbReference type="PROSITE" id="PS50110"/>
    </source>
</evidence>
<keyword evidence="7" id="KW-0808">Transferase</keyword>
<organism evidence="7 8">
    <name type="scientific">Cardiobacterium hominis</name>
    <dbReference type="NCBI Taxonomy" id="2718"/>
    <lineage>
        <taxon>Bacteria</taxon>
        <taxon>Pseudomonadati</taxon>
        <taxon>Pseudomonadota</taxon>
        <taxon>Gammaproteobacteria</taxon>
        <taxon>Cardiobacteriales</taxon>
        <taxon>Cardiobacteriaceae</taxon>
        <taxon>Cardiobacterium</taxon>
    </lineage>
</organism>
<name>A0A1C3HP92_9GAMM</name>
<feature type="compositionally biased region" description="Pro residues" evidence="4">
    <location>
        <begin position="130"/>
        <end position="149"/>
    </location>
</feature>
<evidence type="ECO:0000256" key="1">
    <source>
        <dbReference type="ARBA" id="ARBA00022553"/>
    </source>
</evidence>
<feature type="transmembrane region" description="Helical" evidence="5">
    <location>
        <begin position="249"/>
        <end position="272"/>
    </location>
</feature>
<feature type="coiled-coil region" evidence="3">
    <location>
        <begin position="192"/>
        <end position="248"/>
    </location>
</feature>
<keyword evidence="5" id="KW-1133">Transmembrane helix</keyword>
<dbReference type="RefSeq" id="WP_048713954.1">
    <property type="nucleotide sequence ID" value="NZ_CALFOW010000229.1"/>
</dbReference>
<dbReference type="InterPro" id="IPR050595">
    <property type="entry name" value="Bact_response_regulator"/>
</dbReference>
<evidence type="ECO:0000256" key="4">
    <source>
        <dbReference type="SAM" id="MobiDB-lite"/>
    </source>
</evidence>
<dbReference type="PANTHER" id="PTHR44591:SF3">
    <property type="entry name" value="RESPONSE REGULATORY DOMAIN-CONTAINING PROTEIN"/>
    <property type="match status" value="1"/>
</dbReference>
<evidence type="ECO:0000256" key="2">
    <source>
        <dbReference type="PROSITE-ProRule" id="PRU00169"/>
    </source>
</evidence>
<dbReference type="AlphaFoldDB" id="A0A1C3HP92"/>
<dbReference type="CDD" id="cd17546">
    <property type="entry name" value="REC_hyHK_CKI1_RcsC-like"/>
    <property type="match status" value="1"/>
</dbReference>
<feature type="modified residue" description="4-aspartylphosphate" evidence="2">
    <location>
        <position position="54"/>
    </location>
</feature>
<dbReference type="Pfam" id="PF00072">
    <property type="entry name" value="Response_reg"/>
    <property type="match status" value="1"/>
</dbReference>
<keyword evidence="3" id="KW-0175">Coiled coil</keyword>
<accession>A0A1C3HP92</accession>
<evidence type="ECO:0000256" key="3">
    <source>
        <dbReference type="SAM" id="Coils"/>
    </source>
</evidence>
<proteinExistence type="predicted"/>
<keyword evidence="7" id="KW-0418">Kinase</keyword>
<evidence type="ECO:0000313" key="8">
    <source>
        <dbReference type="Proteomes" id="UP000190837"/>
    </source>
</evidence>
<reference evidence="8" key="1">
    <citation type="submission" date="2016-04" db="EMBL/GenBank/DDBJ databases">
        <authorList>
            <person name="Tagini F."/>
        </authorList>
    </citation>
    <scope>NUCLEOTIDE SEQUENCE [LARGE SCALE GENOMIC DNA]</scope>
    <source>
        <strain evidence="8">CHUV0807</strain>
    </source>
</reference>